<evidence type="ECO:0000313" key="4">
    <source>
        <dbReference type="EMBL" id="MHO04675.1"/>
    </source>
</evidence>
<name>A0A3L0W6P5_ECOLX</name>
<dbReference type="InterPro" id="IPR013610">
    <property type="entry name" value="ArdC_N"/>
</dbReference>
<evidence type="ECO:0000259" key="2">
    <source>
        <dbReference type="Pfam" id="PF08401"/>
    </source>
</evidence>
<dbReference type="GO" id="GO:0003697">
    <property type="term" value="F:single-stranded DNA binding"/>
    <property type="evidence" value="ECO:0007669"/>
    <property type="project" value="InterPro"/>
</dbReference>
<reference evidence="4" key="1">
    <citation type="submission" date="2018-10" db="EMBL/GenBank/DDBJ databases">
        <authorList>
            <consortium name="NARMS: The National Antimicrobial Resistance Monitoring System"/>
        </authorList>
    </citation>
    <scope>NUCLEOTIDE SEQUENCE [LARGE SCALE GENOMIC DNA]</scope>
    <source>
        <strain evidence="4">CVM N17EC0388</strain>
    </source>
</reference>
<feature type="region of interest" description="Disordered" evidence="1">
    <location>
        <begin position="1"/>
        <end position="22"/>
    </location>
</feature>
<organism evidence="4">
    <name type="scientific">Escherichia coli</name>
    <dbReference type="NCBI Taxonomy" id="562"/>
    <lineage>
        <taxon>Bacteria</taxon>
        <taxon>Pseudomonadati</taxon>
        <taxon>Pseudomonadota</taxon>
        <taxon>Gammaproteobacteria</taxon>
        <taxon>Enterobacterales</taxon>
        <taxon>Enterobacteriaceae</taxon>
        <taxon>Escherichia</taxon>
    </lineage>
</organism>
<dbReference type="EMBL" id="RNRV01000013">
    <property type="protein sequence ID" value="MHO04675.1"/>
    <property type="molecule type" value="Genomic_DNA"/>
</dbReference>
<accession>A0A3L0W6P5</accession>
<dbReference type="Pfam" id="PF08401">
    <property type="entry name" value="ArdcN"/>
    <property type="match status" value="1"/>
</dbReference>
<protein>
    <submittedName>
        <fullName evidence="4">DUF1738 domain-containing protein</fullName>
    </submittedName>
</protein>
<feature type="domain" description="N-terminal" evidence="2">
    <location>
        <begin position="20"/>
        <end position="130"/>
    </location>
</feature>
<gene>
    <name evidence="4" type="ORF">D9F05_09850</name>
</gene>
<feature type="domain" description="Polyvalent protein metallopeptidase" evidence="3">
    <location>
        <begin position="166"/>
        <end position="287"/>
    </location>
</feature>
<evidence type="ECO:0000256" key="1">
    <source>
        <dbReference type="SAM" id="MobiDB-lite"/>
    </source>
</evidence>
<comment type="caution">
    <text evidence="4">The sequence shown here is derived from an EMBL/GenBank/DDBJ whole genome shotgun (WGS) entry which is preliminary data.</text>
</comment>
<dbReference type="InterPro" id="IPR041459">
    <property type="entry name" value="MPTase-PolyVal"/>
</dbReference>
<sequence length="350" mass="39212">MKLSGARGKARNNATTPRIDPYQDATDKVCSAIENGTAPWLPSRSVVHLPRNGITNNTYHGINVMNLMGLHEDPRWCSFKQAEKNGLRVIKGEKASHLYFYKPIVVKGDPLEPGQEEEKTIPYLTRYAVFNFSQLEKDGLPVEPEQQDAGSLCDPDTLDIEQCEILETILENAAPNIERGAIASGYAPNFDTIYLTDDSGDLSNTANAVDLIHQLCHWTGGPDRLSRDFGQTRKSAEYAAEELRATMASAIICAKLGIPHDLRNHKDYSAQQLTMLSEDKKLIFKLSKEAEQVARWVCSYHPEMKDEIEQEYSQQVKASRDAGAPEDIFTFDEIDFQDPAFDPDANRLTM</sequence>
<proteinExistence type="predicted"/>
<evidence type="ECO:0000259" key="3">
    <source>
        <dbReference type="Pfam" id="PF18818"/>
    </source>
</evidence>
<dbReference type="AlphaFoldDB" id="A0A3L0W6P5"/>
<dbReference type="Pfam" id="PF18818">
    <property type="entry name" value="MPTase-PolyVal"/>
    <property type="match status" value="1"/>
</dbReference>